<feature type="transmembrane region" description="Helical" evidence="2">
    <location>
        <begin position="160"/>
        <end position="182"/>
    </location>
</feature>
<dbReference type="PANTHER" id="PTHR16861:SF4">
    <property type="entry name" value="SH3 DOMAIN PROTEIN (AFU_ORTHOLOGUE AFUA_1G13610)"/>
    <property type="match status" value="1"/>
</dbReference>
<name>A2D7P5_TRIV3</name>
<organism evidence="3 4">
    <name type="scientific">Trichomonas vaginalis (strain ATCC PRA-98 / G3)</name>
    <dbReference type="NCBI Taxonomy" id="412133"/>
    <lineage>
        <taxon>Eukaryota</taxon>
        <taxon>Metamonada</taxon>
        <taxon>Parabasalia</taxon>
        <taxon>Trichomonadida</taxon>
        <taxon>Trichomonadidae</taxon>
        <taxon>Trichomonas</taxon>
    </lineage>
</organism>
<sequence>MGYKIIPSRNIQSRGIYSFYSFSTNITSLSFGRNYTVHAATNDGKIEKLIFTPNQTIALKSVNLLIFDPSDDYFQLSKIIFDEPEKVKPFSGNYSKFSKYVLTPILPSPTPIRTPEQTPSQEKIVTPQMTDKDNKHDDDNDNNDEGDDQKSKSGKLSSGAIAGIIIGVLIIAAVCIAAIFIIKKRQALEEKSTEDQAQFMNMI</sequence>
<reference evidence="3" key="2">
    <citation type="journal article" date="2007" name="Science">
        <title>Draft genome sequence of the sexually transmitted pathogen Trichomonas vaginalis.</title>
        <authorList>
            <person name="Carlton J.M."/>
            <person name="Hirt R.P."/>
            <person name="Silva J.C."/>
            <person name="Delcher A.L."/>
            <person name="Schatz M."/>
            <person name="Zhao Q."/>
            <person name="Wortman J.R."/>
            <person name="Bidwell S.L."/>
            <person name="Alsmark U.C.M."/>
            <person name="Besteiro S."/>
            <person name="Sicheritz-Ponten T."/>
            <person name="Noel C.J."/>
            <person name="Dacks J.B."/>
            <person name="Foster P.G."/>
            <person name="Simillion C."/>
            <person name="Van de Peer Y."/>
            <person name="Miranda-Saavedra D."/>
            <person name="Barton G.J."/>
            <person name="Westrop G.D."/>
            <person name="Mueller S."/>
            <person name="Dessi D."/>
            <person name="Fiori P.L."/>
            <person name="Ren Q."/>
            <person name="Paulsen I."/>
            <person name="Zhang H."/>
            <person name="Bastida-Corcuera F.D."/>
            <person name="Simoes-Barbosa A."/>
            <person name="Brown M.T."/>
            <person name="Hayes R.D."/>
            <person name="Mukherjee M."/>
            <person name="Okumura C.Y."/>
            <person name="Schneider R."/>
            <person name="Smith A.J."/>
            <person name="Vanacova S."/>
            <person name="Villalvazo M."/>
            <person name="Haas B.J."/>
            <person name="Pertea M."/>
            <person name="Feldblyum T.V."/>
            <person name="Utterback T.R."/>
            <person name="Shu C.L."/>
            <person name="Osoegawa K."/>
            <person name="de Jong P.J."/>
            <person name="Hrdy I."/>
            <person name="Horvathova L."/>
            <person name="Zubacova Z."/>
            <person name="Dolezal P."/>
            <person name="Malik S.B."/>
            <person name="Logsdon J.M. Jr."/>
            <person name="Henze K."/>
            <person name="Gupta A."/>
            <person name="Wang C.C."/>
            <person name="Dunne R.L."/>
            <person name="Upcroft J.A."/>
            <person name="Upcroft P."/>
            <person name="White O."/>
            <person name="Salzberg S.L."/>
            <person name="Tang P."/>
            <person name="Chiu C.-H."/>
            <person name="Lee Y.-S."/>
            <person name="Embley T.M."/>
            <person name="Coombs G.H."/>
            <person name="Mottram J.C."/>
            <person name="Tachezy J."/>
            <person name="Fraser-Liggett C.M."/>
            <person name="Johnson P.J."/>
        </authorList>
    </citation>
    <scope>NUCLEOTIDE SEQUENCE [LARGE SCALE GENOMIC DNA]</scope>
    <source>
        <strain evidence="3">G3</strain>
    </source>
</reference>
<keyword evidence="2" id="KW-0812">Transmembrane</keyword>
<keyword evidence="2" id="KW-1133">Transmembrane helix</keyword>
<dbReference type="VEuPathDB" id="TrichDB:TVAGG3_0994380"/>
<dbReference type="AlphaFoldDB" id="A2D7P5"/>
<dbReference type="VEuPathDB" id="TrichDB:TVAG_121000"/>
<dbReference type="EMBL" id="DS113177">
    <property type="protein sequence ID" value="EAY23762.1"/>
    <property type="molecule type" value="Genomic_DNA"/>
</dbReference>
<gene>
    <name evidence="3" type="ORF">TVAG_121000</name>
</gene>
<feature type="region of interest" description="Disordered" evidence="1">
    <location>
        <begin position="108"/>
        <end position="155"/>
    </location>
</feature>
<keyword evidence="4" id="KW-1185">Reference proteome</keyword>
<evidence type="ECO:0000256" key="2">
    <source>
        <dbReference type="SAM" id="Phobius"/>
    </source>
</evidence>
<evidence type="ECO:0000313" key="3">
    <source>
        <dbReference type="EMBL" id="EAY23762.1"/>
    </source>
</evidence>
<evidence type="ECO:0000313" key="4">
    <source>
        <dbReference type="Proteomes" id="UP000001542"/>
    </source>
</evidence>
<dbReference type="PANTHER" id="PTHR16861">
    <property type="entry name" value="GLYCOPROTEIN 38"/>
    <property type="match status" value="1"/>
</dbReference>
<keyword evidence="2" id="KW-0472">Membrane</keyword>
<feature type="compositionally biased region" description="Polar residues" evidence="1">
    <location>
        <begin position="115"/>
        <end position="129"/>
    </location>
</feature>
<dbReference type="KEGG" id="tva:4720728"/>
<dbReference type="Proteomes" id="UP000001542">
    <property type="component" value="Unassembled WGS sequence"/>
</dbReference>
<reference evidence="3" key="1">
    <citation type="submission" date="2006-10" db="EMBL/GenBank/DDBJ databases">
        <authorList>
            <person name="Amadeo P."/>
            <person name="Zhao Q."/>
            <person name="Wortman J."/>
            <person name="Fraser-Liggett C."/>
            <person name="Carlton J."/>
        </authorList>
    </citation>
    <scope>NUCLEOTIDE SEQUENCE</scope>
    <source>
        <strain evidence="3">G3</strain>
    </source>
</reference>
<accession>A2D7P5</accession>
<dbReference type="InParanoid" id="A2D7P5"/>
<dbReference type="RefSeq" id="XP_001277010.1">
    <property type="nucleotide sequence ID" value="XM_001277009.1"/>
</dbReference>
<protein>
    <submittedName>
        <fullName evidence="3">Uncharacterized protein</fullName>
    </submittedName>
</protein>
<proteinExistence type="predicted"/>
<evidence type="ECO:0000256" key="1">
    <source>
        <dbReference type="SAM" id="MobiDB-lite"/>
    </source>
</evidence>